<gene>
    <name evidence="1" type="ORF">Taro_036499</name>
</gene>
<protein>
    <submittedName>
        <fullName evidence="1">Uncharacterized protein</fullName>
    </submittedName>
</protein>
<dbReference type="EMBL" id="NMUH01003086">
    <property type="protein sequence ID" value="MQM03714.1"/>
    <property type="molecule type" value="Genomic_DNA"/>
</dbReference>
<evidence type="ECO:0000313" key="2">
    <source>
        <dbReference type="Proteomes" id="UP000652761"/>
    </source>
</evidence>
<proteinExistence type="predicted"/>
<feature type="non-terminal residue" evidence="1">
    <location>
        <position position="267"/>
    </location>
</feature>
<dbReference type="Proteomes" id="UP000652761">
    <property type="component" value="Unassembled WGS sequence"/>
</dbReference>
<name>A0A843WI13_COLES</name>
<dbReference type="AlphaFoldDB" id="A0A843WI13"/>
<sequence>MRPPELWCSVASFPSGAAAGPFVHGCETKRCTCVVCPSLWLVSRTNFRDSCMAYPSVACTRIRVCHLHTYSCSILHRYCYIYKCFTVLYIMYVVLYVYRLWENCPTEPVTCEAHPFFFQVKESRRIPVPLLVQDCTIVESGLHHQQSNVFTCGALGVFPELLYLFKDLCMELNMLRPDRGRRSRVGHVIGLKGLNGDDRHNGTVINAMLTTPATQSRTCLPPAFFGNVTRLVTMLALGFVWGRGGKDLGLSLLAWPVSDAQRPLLAI</sequence>
<reference evidence="1" key="1">
    <citation type="submission" date="2017-07" db="EMBL/GenBank/DDBJ databases">
        <title>Taro Niue Genome Assembly and Annotation.</title>
        <authorList>
            <person name="Atibalentja N."/>
            <person name="Keating K."/>
            <person name="Fields C.J."/>
        </authorList>
    </citation>
    <scope>NUCLEOTIDE SEQUENCE</scope>
    <source>
        <strain evidence="1">Niue_2</strain>
        <tissue evidence="1">Leaf</tissue>
    </source>
</reference>
<comment type="caution">
    <text evidence="1">The sequence shown here is derived from an EMBL/GenBank/DDBJ whole genome shotgun (WGS) entry which is preliminary data.</text>
</comment>
<evidence type="ECO:0000313" key="1">
    <source>
        <dbReference type="EMBL" id="MQM03714.1"/>
    </source>
</evidence>
<organism evidence="1 2">
    <name type="scientific">Colocasia esculenta</name>
    <name type="common">Wild taro</name>
    <name type="synonym">Arum esculentum</name>
    <dbReference type="NCBI Taxonomy" id="4460"/>
    <lineage>
        <taxon>Eukaryota</taxon>
        <taxon>Viridiplantae</taxon>
        <taxon>Streptophyta</taxon>
        <taxon>Embryophyta</taxon>
        <taxon>Tracheophyta</taxon>
        <taxon>Spermatophyta</taxon>
        <taxon>Magnoliopsida</taxon>
        <taxon>Liliopsida</taxon>
        <taxon>Araceae</taxon>
        <taxon>Aroideae</taxon>
        <taxon>Colocasieae</taxon>
        <taxon>Colocasia</taxon>
    </lineage>
</organism>
<accession>A0A843WI13</accession>
<keyword evidence="2" id="KW-1185">Reference proteome</keyword>